<protein>
    <recommendedName>
        <fullName evidence="1">HTH cro/C1-type domain-containing protein</fullName>
    </recommendedName>
</protein>
<accession>A0ABR4UGR8</accession>
<dbReference type="EMBL" id="JPRI01000012">
    <property type="protein sequence ID" value="KFF23738.1"/>
    <property type="molecule type" value="Genomic_DNA"/>
</dbReference>
<name>A0ABR4UGR8_9FLAO</name>
<keyword evidence="3" id="KW-1185">Reference proteome</keyword>
<evidence type="ECO:0000259" key="1">
    <source>
        <dbReference type="Pfam" id="PF13443"/>
    </source>
</evidence>
<dbReference type="Gene3D" id="1.10.260.40">
    <property type="entry name" value="lambda repressor-like DNA-binding domains"/>
    <property type="match status" value="1"/>
</dbReference>
<evidence type="ECO:0000313" key="2">
    <source>
        <dbReference type="EMBL" id="KFF23738.1"/>
    </source>
</evidence>
<sequence>MKDIQDSYCIAVADHIKKFIDDNKIDLADLAAAANVDRKQVYRLINKENVPLLSTVVKIALAAGLEMNITHMDFDFNQYRKNNNILIAVPKGKSNLEDFEDLIDYRVNRHCTTVKIISYNCKRVRWRLVWKSF</sequence>
<evidence type="ECO:0000313" key="3">
    <source>
        <dbReference type="Proteomes" id="UP000028719"/>
    </source>
</evidence>
<dbReference type="InterPro" id="IPR010982">
    <property type="entry name" value="Lambda_DNA-bd_dom_sf"/>
</dbReference>
<gene>
    <name evidence="2" type="ORF">IW16_26290</name>
</gene>
<dbReference type="RefSeq" id="WP_034751228.1">
    <property type="nucleotide sequence ID" value="NZ_JPRI01000012.1"/>
</dbReference>
<organism evidence="2 3">
    <name type="scientific">Chryseobacterium vrystaatense</name>
    <dbReference type="NCBI Taxonomy" id="307480"/>
    <lineage>
        <taxon>Bacteria</taxon>
        <taxon>Pseudomonadati</taxon>
        <taxon>Bacteroidota</taxon>
        <taxon>Flavobacteriia</taxon>
        <taxon>Flavobacteriales</taxon>
        <taxon>Weeksellaceae</taxon>
        <taxon>Chryseobacterium group</taxon>
        <taxon>Chryseobacterium</taxon>
    </lineage>
</organism>
<feature type="domain" description="HTH cro/C1-type" evidence="1">
    <location>
        <begin position="15"/>
        <end position="62"/>
    </location>
</feature>
<dbReference type="Pfam" id="PF13443">
    <property type="entry name" value="HTH_26"/>
    <property type="match status" value="1"/>
</dbReference>
<dbReference type="InterPro" id="IPR001387">
    <property type="entry name" value="Cro/C1-type_HTH"/>
</dbReference>
<dbReference type="SUPFAM" id="SSF47413">
    <property type="entry name" value="lambda repressor-like DNA-binding domains"/>
    <property type="match status" value="1"/>
</dbReference>
<dbReference type="Proteomes" id="UP000028719">
    <property type="component" value="Unassembled WGS sequence"/>
</dbReference>
<proteinExistence type="predicted"/>
<reference evidence="2 3" key="1">
    <citation type="submission" date="2014-07" db="EMBL/GenBank/DDBJ databases">
        <title>Genome of Chryseobacterium vrystaatense LMG 22846.</title>
        <authorList>
            <person name="Pipes S.E."/>
            <person name="Stropko S.J."/>
            <person name="Newman J.D."/>
        </authorList>
    </citation>
    <scope>NUCLEOTIDE SEQUENCE [LARGE SCALE GENOMIC DNA]</scope>
    <source>
        <strain evidence="2 3">LMG 22846</strain>
    </source>
</reference>
<comment type="caution">
    <text evidence="2">The sequence shown here is derived from an EMBL/GenBank/DDBJ whole genome shotgun (WGS) entry which is preliminary data.</text>
</comment>